<protein>
    <recommendedName>
        <fullName evidence="1">F-box protein</fullName>
    </recommendedName>
</protein>
<dbReference type="OrthoDB" id="1905685at2759"/>
<dbReference type="InterPro" id="IPR036047">
    <property type="entry name" value="F-box-like_dom_sf"/>
</dbReference>
<dbReference type="GO" id="GO:0005634">
    <property type="term" value="C:nucleus"/>
    <property type="evidence" value="ECO:0007669"/>
    <property type="project" value="UniProtKB-SubCell"/>
</dbReference>
<keyword evidence="1" id="KW-0833">Ubl conjugation pathway</keyword>
<feature type="domain" description="F-box" evidence="2">
    <location>
        <begin position="10"/>
        <end position="56"/>
    </location>
</feature>
<dbReference type="AlphaFoldDB" id="A0A6J1DI77"/>
<comment type="subunit">
    <text evidence="1">Component of the SCF-type E3 ligase complex.</text>
</comment>
<keyword evidence="1" id="KW-0539">Nucleus</keyword>
<proteinExistence type="predicted"/>
<comment type="subcellular location">
    <subcellularLocation>
        <location evidence="1">Nucleus</location>
    </subcellularLocation>
</comment>
<dbReference type="KEGG" id="mcha:111021321"/>
<dbReference type="GO" id="GO:0016567">
    <property type="term" value="P:protein ubiquitination"/>
    <property type="evidence" value="ECO:0007669"/>
    <property type="project" value="UniProtKB-UniRule"/>
</dbReference>
<dbReference type="PANTHER" id="PTHR12874">
    <property type="entry name" value="F-BOX ONLY PROTEIN 48-RELATED"/>
    <property type="match status" value="1"/>
</dbReference>
<evidence type="ECO:0000313" key="4">
    <source>
        <dbReference type="RefSeq" id="XP_022153920.1"/>
    </source>
</evidence>
<dbReference type="PANTHER" id="PTHR12874:SF16">
    <property type="entry name" value="OS01G0800800 PROTEIN"/>
    <property type="match status" value="1"/>
</dbReference>
<dbReference type="InterPro" id="IPR001810">
    <property type="entry name" value="F-box_dom"/>
</dbReference>
<gene>
    <name evidence="4" type="primary">LOC111021321</name>
</gene>
<dbReference type="GeneID" id="111021321"/>
<dbReference type="GO" id="GO:0009740">
    <property type="term" value="P:gibberellic acid mediated signaling pathway"/>
    <property type="evidence" value="ECO:0007669"/>
    <property type="project" value="TreeGrafter"/>
</dbReference>
<dbReference type="GO" id="GO:0019005">
    <property type="term" value="C:SCF ubiquitin ligase complex"/>
    <property type="evidence" value="ECO:0007669"/>
    <property type="project" value="UniProtKB-UniRule"/>
</dbReference>
<name>A0A6J1DI77_MOMCH</name>
<evidence type="ECO:0000313" key="3">
    <source>
        <dbReference type="Proteomes" id="UP000504603"/>
    </source>
</evidence>
<dbReference type="GO" id="GO:0031146">
    <property type="term" value="P:SCF-dependent proteasomal ubiquitin-dependent protein catabolic process"/>
    <property type="evidence" value="ECO:0007669"/>
    <property type="project" value="UniProtKB-UniRule"/>
</dbReference>
<keyword evidence="3" id="KW-1185">Reference proteome</keyword>
<dbReference type="Pfam" id="PF12937">
    <property type="entry name" value="F-box-like"/>
    <property type="match status" value="1"/>
</dbReference>
<dbReference type="Gene3D" id="1.20.1280.50">
    <property type="match status" value="1"/>
</dbReference>
<comment type="function">
    <text evidence="1">Acts as a component of a SCF E3 ubiquitin ligase complexes.</text>
</comment>
<evidence type="ECO:0000259" key="2">
    <source>
        <dbReference type="PROSITE" id="PS50181"/>
    </source>
</evidence>
<evidence type="ECO:0000256" key="1">
    <source>
        <dbReference type="RuleBase" id="RU369085"/>
    </source>
</evidence>
<reference evidence="4" key="1">
    <citation type="submission" date="2025-08" db="UniProtKB">
        <authorList>
            <consortium name="RefSeq"/>
        </authorList>
    </citation>
    <scope>IDENTIFICATION</scope>
    <source>
        <strain evidence="4">OHB3-1</strain>
    </source>
</reference>
<dbReference type="Proteomes" id="UP000504603">
    <property type="component" value="Unplaced"/>
</dbReference>
<dbReference type="SUPFAM" id="SSF81383">
    <property type="entry name" value="F-box domain"/>
    <property type="match status" value="1"/>
</dbReference>
<accession>A0A6J1DI77</accession>
<dbReference type="PROSITE" id="PS50181">
    <property type="entry name" value="FBOX"/>
    <property type="match status" value="1"/>
</dbReference>
<sequence length="297" mass="32047">MAPSLEFSSSTSPSSPPWEVLVLVAEHLDPRSLATASCVCKSWSISMASDHLWEPIFTANFPSLFNLAVPSSSAASFRRLFGLGHTAAARRRSTPSKPTLSLSDLVFIISVVSTHKDDAFIRKKKEKSAPPQSISCVKYGSELVVAADPNGRFKFYVNLASDSGDAPLVGAGDEVKVVWNVVLGGWRGVFTMIECGGRVGFAPGVDGWFSEELPLAGCCPNTVSGGIVADLKLGLCGSGRNENEIDNGENIRVDKGENIRVESASVGMLSVVNWRYVSVEDGLMYLQHFLFNNLKWL</sequence>
<dbReference type="GO" id="GO:0005737">
    <property type="term" value="C:cytoplasm"/>
    <property type="evidence" value="ECO:0007669"/>
    <property type="project" value="TreeGrafter"/>
</dbReference>
<comment type="pathway">
    <text evidence="1">Protein modification; protein ubiquitination.</text>
</comment>
<dbReference type="RefSeq" id="XP_022153920.1">
    <property type="nucleotide sequence ID" value="XM_022298228.1"/>
</dbReference>
<organism evidence="3 4">
    <name type="scientific">Momordica charantia</name>
    <name type="common">Bitter gourd</name>
    <name type="synonym">Balsam pear</name>
    <dbReference type="NCBI Taxonomy" id="3673"/>
    <lineage>
        <taxon>Eukaryota</taxon>
        <taxon>Viridiplantae</taxon>
        <taxon>Streptophyta</taxon>
        <taxon>Embryophyta</taxon>
        <taxon>Tracheophyta</taxon>
        <taxon>Spermatophyta</taxon>
        <taxon>Magnoliopsida</taxon>
        <taxon>eudicotyledons</taxon>
        <taxon>Gunneridae</taxon>
        <taxon>Pentapetalae</taxon>
        <taxon>rosids</taxon>
        <taxon>fabids</taxon>
        <taxon>Cucurbitales</taxon>
        <taxon>Cucurbitaceae</taxon>
        <taxon>Momordiceae</taxon>
        <taxon>Momordica</taxon>
    </lineage>
</organism>